<dbReference type="EMBL" id="MT141553">
    <property type="protein sequence ID" value="QJA66307.1"/>
    <property type="molecule type" value="Genomic_DNA"/>
</dbReference>
<organism evidence="2">
    <name type="scientific">viral metagenome</name>
    <dbReference type="NCBI Taxonomy" id="1070528"/>
    <lineage>
        <taxon>unclassified sequences</taxon>
        <taxon>metagenomes</taxon>
        <taxon>organismal metagenomes</taxon>
    </lineage>
</organism>
<protein>
    <submittedName>
        <fullName evidence="2">Putative tail protein</fullName>
    </submittedName>
</protein>
<reference evidence="2" key="1">
    <citation type="submission" date="2020-03" db="EMBL/GenBank/DDBJ databases">
        <title>The deep terrestrial virosphere.</title>
        <authorList>
            <person name="Holmfeldt K."/>
            <person name="Nilsson E."/>
            <person name="Simone D."/>
            <person name="Lopez-Fernandez M."/>
            <person name="Wu X."/>
            <person name="de Brujin I."/>
            <person name="Lundin D."/>
            <person name="Andersson A."/>
            <person name="Bertilsson S."/>
            <person name="Dopson M."/>
        </authorList>
    </citation>
    <scope>NUCLEOTIDE SEQUENCE</scope>
    <source>
        <strain evidence="2">MM415B00355</strain>
    </source>
</reference>
<gene>
    <name evidence="2" type="ORF">MM415B00355_0007</name>
</gene>
<dbReference type="InterPro" id="IPR032876">
    <property type="entry name" value="J_dom"/>
</dbReference>
<evidence type="ECO:0000313" key="2">
    <source>
        <dbReference type="EMBL" id="QJA66307.1"/>
    </source>
</evidence>
<name>A0A6M3JBD8_9ZZZZ</name>
<feature type="domain" description="Tip attachment protein J" evidence="1">
    <location>
        <begin position="270"/>
        <end position="435"/>
    </location>
</feature>
<accession>A0A6M3JBD8</accession>
<sequence>MGDSGGSSSSGGGGVSGAPAAAIEATSKKKAKQWLKELAEMKAVTATEGAPMPFHYGRRIRVDGTVIYDSGLKKDYFYEIGTWTQDGWVVYEKKFIHHVDILIAFGQAYVGTDGGGKIHELHTLYADGKKVWAKSDPKKGADRYESISISKGGSTAAVDSLLASIKGSTKVSAFRNTTYVSIEKLELQDFGNRTPAEWAAIIESVDPTSGGGSKVRVKDAISAVWATIPNRVVGEIDVSHVSGANTVKSGDAGEIVVDGQFEGMVVVGPETPLNILGQIEDVYDLWHREREGVLFFYDHGDEEVVAVPAGNLGATAKKAGADRPVEIRRKVFVTKVPTQVVVNFMSKKMEFRRDSTRQRLLADPATDGENIIEVDVPFVLPTKAARRYVKKLLYEPRKEFLDGKVSLPPDFVHVETGDVLAVPFEGQTYYLRVDQKTTGKDFRVVVEGTVVDVRDEGDPILASIPALFQGTDVAGDDVDLEDESEPGITDPDEPEGYLPLPMKTVLRDAPPMVDGQATSSGWYVAHAMFDVAAEFKSAKLFEANQDKASAYQDVTTVFLQGESIVGEAITALPDSSAAAGGFRDLANSVEVQFIEEDGTVANLSEEDFVLDHSNAILLGDEVVQFRSISALAPVTTTEDGISINAVGQITKTAATGTWAALGFKEGQWVRTSGWGTKENNRFERVEALSGYLMTTSLYHDSTVVEGPVNDVTVAANLAGAYVLSDLRRGLRDTKDHAPDHVASEDLLGYYPSGCKFAGVKQTKLGKTFYYRSVPNGKTKSWSLVVTVSGQYGAESQRPFRPGHLHYLRGDQTGSGAADPENEVDIRWVHRTRLTHDPTDSQLHDDLEKKERYKVRIYSDASATTLLATYTLDWTDHDKNRVRRMRYTQAAQTSDGISVGGQFWVTVTQVGFKTSGLAGNVSDVLHVQAQAAYRPPTGELAAEPATTGA</sequence>
<dbReference type="AlphaFoldDB" id="A0A6M3JBD8"/>
<dbReference type="Pfam" id="PF13550">
    <property type="entry name" value="Phage-tail_3"/>
    <property type="match status" value="1"/>
</dbReference>
<proteinExistence type="predicted"/>
<evidence type="ECO:0000259" key="1">
    <source>
        <dbReference type="Pfam" id="PF13550"/>
    </source>
</evidence>